<dbReference type="AlphaFoldDB" id="A0A941E072"/>
<dbReference type="CDD" id="cd00754">
    <property type="entry name" value="Ubl_MoaD"/>
    <property type="match status" value="1"/>
</dbReference>
<name>A0A941E072_9BURK</name>
<dbReference type="EMBL" id="JAGSPJ010000003">
    <property type="protein sequence ID" value="MBR7800020.1"/>
    <property type="molecule type" value="Genomic_DNA"/>
</dbReference>
<dbReference type="InterPro" id="IPR003749">
    <property type="entry name" value="ThiS/MoaD-like"/>
</dbReference>
<dbReference type="RefSeq" id="WP_212675161.1">
    <property type="nucleotide sequence ID" value="NZ_JAGSPJ010000003.1"/>
</dbReference>
<dbReference type="InterPro" id="IPR012675">
    <property type="entry name" value="Beta-grasp_dom_sf"/>
</dbReference>
<evidence type="ECO:0000313" key="1">
    <source>
        <dbReference type="EMBL" id="MBR7800020.1"/>
    </source>
</evidence>
<keyword evidence="2" id="KW-1185">Reference proteome</keyword>
<proteinExistence type="predicted"/>
<organism evidence="1 2">
    <name type="scientific">Undibacterium fentianense</name>
    <dbReference type="NCBI Taxonomy" id="2828728"/>
    <lineage>
        <taxon>Bacteria</taxon>
        <taxon>Pseudomonadati</taxon>
        <taxon>Pseudomonadota</taxon>
        <taxon>Betaproteobacteria</taxon>
        <taxon>Burkholderiales</taxon>
        <taxon>Oxalobacteraceae</taxon>
        <taxon>Undibacterium</taxon>
    </lineage>
</organism>
<dbReference type="SUPFAM" id="SSF54285">
    <property type="entry name" value="MoaD/ThiS"/>
    <property type="match status" value="1"/>
</dbReference>
<comment type="caution">
    <text evidence="1">The sequence shown here is derived from an EMBL/GenBank/DDBJ whole genome shotgun (WGS) entry which is preliminary data.</text>
</comment>
<dbReference type="Pfam" id="PF02597">
    <property type="entry name" value="ThiS"/>
    <property type="match status" value="1"/>
</dbReference>
<protein>
    <submittedName>
        <fullName evidence="1">Molybdopterin converting factor subunit 1</fullName>
    </submittedName>
</protein>
<gene>
    <name evidence="1" type="primary">moaD</name>
    <name evidence="1" type="ORF">KDM90_08420</name>
</gene>
<accession>A0A941E072</accession>
<dbReference type="Proteomes" id="UP000678545">
    <property type="component" value="Unassembled WGS sequence"/>
</dbReference>
<evidence type="ECO:0000313" key="2">
    <source>
        <dbReference type="Proteomes" id="UP000678545"/>
    </source>
</evidence>
<reference evidence="1" key="1">
    <citation type="submission" date="2021-04" db="EMBL/GenBank/DDBJ databases">
        <title>novel species isolated from subtropical streams in China.</title>
        <authorList>
            <person name="Lu H."/>
        </authorList>
    </citation>
    <scope>NUCLEOTIDE SEQUENCE</scope>
    <source>
        <strain evidence="1">FT137W</strain>
    </source>
</reference>
<dbReference type="Gene3D" id="3.10.20.30">
    <property type="match status" value="1"/>
</dbReference>
<dbReference type="NCBIfam" id="TIGR01682">
    <property type="entry name" value="moaD"/>
    <property type="match status" value="1"/>
</dbReference>
<sequence length="85" mass="9513">MKIQLRFFASVREQLNCSAELVELPKSVQTAYEVREFLIGRGELWAGVFASNRSIRMAYNQQMLSADVQLQDGGELAFFPPVTGG</sequence>
<dbReference type="InterPro" id="IPR016155">
    <property type="entry name" value="Mopterin_synth/thiamin_S_b"/>
</dbReference>